<dbReference type="Proteomes" id="UP000233524">
    <property type="component" value="Unassembled WGS sequence"/>
</dbReference>
<sequence>MRYSPAILALSAAVPALADTIKITAGENNRFDPETVTAKEGDTIEFHFGPGNHSVAMGEFDSINGPCVPANEGGFFSGYFNVDSGESDKVFRVKINDTEPIVFYSTQDRECSEGMIGAINVASEDQLNEYREKASSLSKAVAPRNVFGGEVADADSSSDDDNNKDDDNNDDNNDGEGAGTSVRAGLIGVGVAALVALMV</sequence>
<dbReference type="PANTHER" id="PTHR34883:SF15">
    <property type="entry name" value="EXTRACELLULAR SERINE-RICH PROTEIN"/>
    <property type="match status" value="1"/>
</dbReference>
<dbReference type="OrthoDB" id="5415867at2759"/>
<keyword evidence="4" id="KW-1185">Reference proteome</keyword>
<dbReference type="VEuPathDB" id="FungiDB:jhhlp_003019"/>
<accession>A0A2N3NFQ1</accession>
<keyword evidence="2" id="KW-0732">Signal</keyword>
<dbReference type="InParanoid" id="A0A2N3NFQ1"/>
<dbReference type="STRING" id="41688.A0A2N3NFQ1"/>
<evidence type="ECO:0008006" key="5">
    <source>
        <dbReference type="Google" id="ProtNLM"/>
    </source>
</evidence>
<reference evidence="3 4" key="1">
    <citation type="journal article" date="2017" name="G3 (Bethesda)">
        <title>First Draft Genome Sequence of the Pathogenic Fungus Lomentospora prolificans (Formerly Scedosporium prolificans).</title>
        <authorList>
            <person name="Luo R."/>
            <person name="Zimin A."/>
            <person name="Workman R."/>
            <person name="Fan Y."/>
            <person name="Pertea G."/>
            <person name="Grossman N."/>
            <person name="Wear M.P."/>
            <person name="Jia B."/>
            <person name="Miller H."/>
            <person name="Casadevall A."/>
            <person name="Timp W."/>
            <person name="Zhang S.X."/>
            <person name="Salzberg S.L."/>
        </authorList>
    </citation>
    <scope>NUCLEOTIDE SEQUENCE [LARGE SCALE GENOMIC DNA]</scope>
    <source>
        <strain evidence="3 4">JHH-5317</strain>
    </source>
</reference>
<proteinExistence type="predicted"/>
<dbReference type="CDD" id="cd00920">
    <property type="entry name" value="Cupredoxin"/>
    <property type="match status" value="1"/>
</dbReference>
<organism evidence="3 4">
    <name type="scientific">Lomentospora prolificans</name>
    <dbReference type="NCBI Taxonomy" id="41688"/>
    <lineage>
        <taxon>Eukaryota</taxon>
        <taxon>Fungi</taxon>
        <taxon>Dikarya</taxon>
        <taxon>Ascomycota</taxon>
        <taxon>Pezizomycotina</taxon>
        <taxon>Sordariomycetes</taxon>
        <taxon>Hypocreomycetidae</taxon>
        <taxon>Microascales</taxon>
        <taxon>Microascaceae</taxon>
        <taxon>Lomentospora</taxon>
    </lineage>
</organism>
<feature type="signal peptide" evidence="2">
    <location>
        <begin position="1"/>
        <end position="18"/>
    </location>
</feature>
<comment type="caution">
    <text evidence="3">The sequence shown here is derived from an EMBL/GenBank/DDBJ whole genome shotgun (WGS) entry which is preliminary data.</text>
</comment>
<dbReference type="InterPro" id="IPR052953">
    <property type="entry name" value="Ser-rich/MCO-related"/>
</dbReference>
<name>A0A2N3NFQ1_9PEZI</name>
<evidence type="ECO:0000256" key="1">
    <source>
        <dbReference type="SAM" id="MobiDB-lite"/>
    </source>
</evidence>
<dbReference type="AlphaFoldDB" id="A0A2N3NFQ1"/>
<protein>
    <recommendedName>
        <fullName evidence="5">Phytocyanin domain-containing protein</fullName>
    </recommendedName>
</protein>
<evidence type="ECO:0000313" key="4">
    <source>
        <dbReference type="Proteomes" id="UP000233524"/>
    </source>
</evidence>
<evidence type="ECO:0000256" key="2">
    <source>
        <dbReference type="SAM" id="SignalP"/>
    </source>
</evidence>
<dbReference type="SUPFAM" id="SSF49503">
    <property type="entry name" value="Cupredoxins"/>
    <property type="match status" value="1"/>
</dbReference>
<dbReference type="InterPro" id="IPR008972">
    <property type="entry name" value="Cupredoxin"/>
</dbReference>
<dbReference type="Gene3D" id="2.60.40.420">
    <property type="entry name" value="Cupredoxins - blue copper proteins"/>
    <property type="match status" value="1"/>
</dbReference>
<dbReference type="EMBL" id="NLAX01000008">
    <property type="protein sequence ID" value="PKS11258.1"/>
    <property type="molecule type" value="Genomic_DNA"/>
</dbReference>
<feature type="compositionally biased region" description="Acidic residues" evidence="1">
    <location>
        <begin position="152"/>
        <end position="174"/>
    </location>
</feature>
<gene>
    <name evidence="3" type="ORF">jhhlp_003019</name>
</gene>
<feature type="chain" id="PRO_5014846324" description="Phytocyanin domain-containing protein" evidence="2">
    <location>
        <begin position="19"/>
        <end position="199"/>
    </location>
</feature>
<dbReference type="PANTHER" id="PTHR34883">
    <property type="entry name" value="SERINE-RICH PROTEIN, PUTATIVE-RELATED-RELATED"/>
    <property type="match status" value="1"/>
</dbReference>
<feature type="region of interest" description="Disordered" evidence="1">
    <location>
        <begin position="148"/>
        <end position="180"/>
    </location>
</feature>
<evidence type="ECO:0000313" key="3">
    <source>
        <dbReference type="EMBL" id="PKS11258.1"/>
    </source>
</evidence>